<feature type="non-terminal residue" evidence="3">
    <location>
        <position position="252"/>
    </location>
</feature>
<dbReference type="Proteomes" id="UP000243515">
    <property type="component" value="Unassembled WGS sequence"/>
</dbReference>
<dbReference type="PANTHER" id="PTHR46648:SF1">
    <property type="entry name" value="ADENOSINE 5'-MONOPHOSPHORAMIDASE HNT1"/>
    <property type="match status" value="1"/>
</dbReference>
<sequence>MFKISTTVSILGNYYGVGRCALVTEGGKTLSLLPLRGLSKDWIQVTSDLKEFHEVYPGYVSSQDGPRMDGNRLYEICSKIQKVSGISEPFDYNFGGDTDDKNLFARIVRGELPQWRVWEDDHHVAFLTPFANTPGLTVVVPRKHLSSDIFSIKKKPYAKLVGAAHTVARILKKAFGTRQCGMIFEGFEINYAHIKLIPIHQPDPQNGNPMIDSSKLRATSFHEKYQGYVSSLDGPVSQDFKSLTSDALNIRK</sequence>
<dbReference type="PROSITE" id="PS51084">
    <property type="entry name" value="HIT_2"/>
    <property type="match status" value="1"/>
</dbReference>
<comment type="caution">
    <text evidence="1">Lacks conserved residue(s) required for the propagation of feature annotation.</text>
</comment>
<dbReference type="SUPFAM" id="SSF54197">
    <property type="entry name" value="HIT-like"/>
    <property type="match status" value="1"/>
</dbReference>
<accession>A0A232LUG0</accession>
<dbReference type="OrthoDB" id="2262349at2759"/>
<dbReference type="InterPro" id="IPR036265">
    <property type="entry name" value="HIT-like_sf"/>
</dbReference>
<comment type="caution">
    <text evidence="3">The sequence shown here is derived from an EMBL/GenBank/DDBJ whole genome shotgun (WGS) entry which is preliminary data.</text>
</comment>
<dbReference type="AlphaFoldDB" id="A0A232LUG0"/>
<organism evidence="3 4">
    <name type="scientific">Elaphomyces granulatus</name>
    <dbReference type="NCBI Taxonomy" id="519963"/>
    <lineage>
        <taxon>Eukaryota</taxon>
        <taxon>Fungi</taxon>
        <taxon>Dikarya</taxon>
        <taxon>Ascomycota</taxon>
        <taxon>Pezizomycotina</taxon>
        <taxon>Eurotiomycetes</taxon>
        <taxon>Eurotiomycetidae</taxon>
        <taxon>Eurotiales</taxon>
        <taxon>Elaphomycetaceae</taxon>
        <taxon>Elaphomyces</taxon>
    </lineage>
</organism>
<proteinExistence type="predicted"/>
<protein>
    <recommendedName>
        <fullName evidence="2">HIT domain-containing protein</fullName>
    </recommendedName>
</protein>
<evidence type="ECO:0000259" key="2">
    <source>
        <dbReference type="PROSITE" id="PS51084"/>
    </source>
</evidence>
<reference evidence="3 4" key="1">
    <citation type="journal article" date="2015" name="Environ. Microbiol.">
        <title>Metagenome sequence of Elaphomyces granulatus from sporocarp tissue reveals Ascomycota ectomycorrhizal fingerprints of genome expansion and a Proteobacteria-rich microbiome.</title>
        <authorList>
            <person name="Quandt C.A."/>
            <person name="Kohler A."/>
            <person name="Hesse C.N."/>
            <person name="Sharpton T.J."/>
            <person name="Martin F."/>
            <person name="Spatafora J.W."/>
        </authorList>
    </citation>
    <scope>NUCLEOTIDE SEQUENCE [LARGE SCALE GENOMIC DNA]</scope>
    <source>
        <strain evidence="3 4">OSC145934</strain>
    </source>
</reference>
<name>A0A232LUG0_9EURO</name>
<evidence type="ECO:0000256" key="1">
    <source>
        <dbReference type="PROSITE-ProRule" id="PRU00464"/>
    </source>
</evidence>
<dbReference type="EMBL" id="NPHW01004543">
    <property type="protein sequence ID" value="OXV07801.1"/>
    <property type="molecule type" value="Genomic_DNA"/>
</dbReference>
<keyword evidence="4" id="KW-1185">Reference proteome</keyword>
<feature type="domain" description="HIT" evidence="2">
    <location>
        <begin position="103"/>
        <end position="206"/>
    </location>
</feature>
<evidence type="ECO:0000313" key="4">
    <source>
        <dbReference type="Proteomes" id="UP000243515"/>
    </source>
</evidence>
<dbReference type="Gene3D" id="3.30.428.10">
    <property type="entry name" value="HIT-like"/>
    <property type="match status" value="1"/>
</dbReference>
<dbReference type="Pfam" id="PF01230">
    <property type="entry name" value="HIT"/>
    <property type="match status" value="1"/>
</dbReference>
<dbReference type="PANTHER" id="PTHR46648">
    <property type="entry name" value="HIT FAMILY PROTEIN 1"/>
    <property type="match status" value="1"/>
</dbReference>
<evidence type="ECO:0000313" key="3">
    <source>
        <dbReference type="EMBL" id="OXV07801.1"/>
    </source>
</evidence>
<dbReference type="InterPro" id="IPR001310">
    <property type="entry name" value="Histidine_triad_HIT"/>
</dbReference>
<dbReference type="InterPro" id="IPR011146">
    <property type="entry name" value="HIT-like"/>
</dbReference>
<gene>
    <name evidence="3" type="ORF">Egran_04434</name>
</gene>
<dbReference type="GO" id="GO:0003824">
    <property type="term" value="F:catalytic activity"/>
    <property type="evidence" value="ECO:0007669"/>
    <property type="project" value="InterPro"/>
</dbReference>